<reference evidence="6 7" key="1">
    <citation type="journal article" date="2007" name="Genome Res.">
        <title>Genome characteristics of facultatively symbiotic Frankia sp. strains reflect host range and host plant biogeography.</title>
        <authorList>
            <person name="Normand P."/>
            <person name="Lapierre P."/>
            <person name="Tisa L.S."/>
            <person name="Gogarten J.P."/>
            <person name="Alloisio N."/>
            <person name="Bagnarol E."/>
            <person name="Bassi C.A."/>
            <person name="Berry A.M."/>
            <person name="Bickhart D.M."/>
            <person name="Choisne N."/>
            <person name="Couloux A."/>
            <person name="Cournoyer B."/>
            <person name="Cruveiller S."/>
            <person name="Daubin V."/>
            <person name="Demange N."/>
            <person name="Francino M.P."/>
            <person name="Goltsman E."/>
            <person name="Huang Y."/>
            <person name="Kopp O.R."/>
            <person name="Labarre L."/>
            <person name="Lapidus A."/>
            <person name="Lavire C."/>
            <person name="Marechal J."/>
            <person name="Martinez M."/>
            <person name="Mastronunzio J.E."/>
            <person name="Mullin B.C."/>
            <person name="Niemann J."/>
            <person name="Pujic P."/>
            <person name="Rawnsley T."/>
            <person name="Rouy Z."/>
            <person name="Schenowitz C."/>
            <person name="Sellstedt A."/>
            <person name="Tavares F."/>
            <person name="Tomkins J.P."/>
            <person name="Vallenet D."/>
            <person name="Valverde C."/>
            <person name="Wall L.G."/>
            <person name="Wang Y."/>
            <person name="Medigue C."/>
            <person name="Benson D.R."/>
        </authorList>
    </citation>
    <scope>NUCLEOTIDE SEQUENCE [LARGE SCALE GENOMIC DNA]</scope>
    <source>
        <strain evidence="7">DSM 45986 / CECT 9034 / ACN14a</strain>
    </source>
</reference>
<dbReference type="KEGG" id="fal:FRAAL4114"/>
<dbReference type="FunFam" id="3.40.605.10:FF:000026">
    <property type="entry name" value="Aldehyde dehydrogenase, putative"/>
    <property type="match status" value="1"/>
</dbReference>
<proteinExistence type="inferred from homology"/>
<dbReference type="eggNOG" id="COG1012">
    <property type="taxonomic scope" value="Bacteria"/>
</dbReference>
<evidence type="ECO:0000313" key="6">
    <source>
        <dbReference type="EMBL" id="CAJ62756.1"/>
    </source>
</evidence>
<evidence type="ECO:0000256" key="4">
    <source>
        <dbReference type="RuleBase" id="RU003345"/>
    </source>
</evidence>
<comment type="similarity">
    <text evidence="1 4">Belongs to the aldehyde dehydrogenase family.</text>
</comment>
<dbReference type="InterPro" id="IPR016161">
    <property type="entry name" value="Ald_DH/histidinol_DH"/>
</dbReference>
<dbReference type="GO" id="GO:0016620">
    <property type="term" value="F:oxidoreductase activity, acting on the aldehyde or oxo group of donors, NAD or NADP as acceptor"/>
    <property type="evidence" value="ECO:0007669"/>
    <property type="project" value="InterPro"/>
</dbReference>
<evidence type="ECO:0000313" key="7">
    <source>
        <dbReference type="Proteomes" id="UP000000657"/>
    </source>
</evidence>
<dbReference type="PROSITE" id="PS00687">
    <property type="entry name" value="ALDEHYDE_DEHYDR_GLU"/>
    <property type="match status" value="1"/>
</dbReference>
<dbReference type="InterPro" id="IPR016162">
    <property type="entry name" value="Ald_DH_N"/>
</dbReference>
<organism evidence="6 7">
    <name type="scientific">Frankia alni (strain DSM 45986 / CECT 9034 / ACN14a)</name>
    <dbReference type="NCBI Taxonomy" id="326424"/>
    <lineage>
        <taxon>Bacteria</taxon>
        <taxon>Bacillati</taxon>
        <taxon>Actinomycetota</taxon>
        <taxon>Actinomycetes</taxon>
        <taxon>Frankiales</taxon>
        <taxon>Frankiaceae</taxon>
        <taxon>Frankia</taxon>
    </lineage>
</organism>
<dbReference type="Pfam" id="PF00171">
    <property type="entry name" value="Aldedh"/>
    <property type="match status" value="1"/>
</dbReference>
<dbReference type="InterPro" id="IPR015590">
    <property type="entry name" value="Aldehyde_DH_dom"/>
</dbReference>
<accession>Q0RIB4</accession>
<gene>
    <name evidence="6" type="ordered locus">FRAAL4114</name>
</gene>
<dbReference type="Gene3D" id="3.40.309.10">
    <property type="entry name" value="Aldehyde Dehydrogenase, Chain A, domain 2"/>
    <property type="match status" value="1"/>
</dbReference>
<dbReference type="EC" id="1.2.1.-" evidence="6"/>
<dbReference type="InterPro" id="IPR029510">
    <property type="entry name" value="Ald_DH_CS_GLU"/>
</dbReference>
<name>Q0RIB4_FRAAA</name>
<dbReference type="FunFam" id="3.40.309.10:FF:000009">
    <property type="entry name" value="Aldehyde dehydrogenase A"/>
    <property type="match status" value="1"/>
</dbReference>
<dbReference type="PANTHER" id="PTHR42804">
    <property type="entry name" value="ALDEHYDE DEHYDROGENASE"/>
    <property type="match status" value="1"/>
</dbReference>
<dbReference type="AlphaFoldDB" id="Q0RIB4"/>
<keyword evidence="2 4" id="KW-0560">Oxidoreductase</keyword>
<evidence type="ECO:0000256" key="3">
    <source>
        <dbReference type="PROSITE-ProRule" id="PRU10007"/>
    </source>
</evidence>
<dbReference type="HOGENOM" id="CLU_005391_0_0_11"/>
<dbReference type="STRING" id="326424.FRAAL4114"/>
<evidence type="ECO:0000256" key="2">
    <source>
        <dbReference type="ARBA" id="ARBA00023002"/>
    </source>
</evidence>
<dbReference type="FunFam" id="3.40.605.10:FF:000007">
    <property type="entry name" value="NAD/NADP-dependent betaine aldehyde dehydrogenase"/>
    <property type="match status" value="1"/>
</dbReference>
<dbReference type="CDD" id="cd07089">
    <property type="entry name" value="ALDH_CddD-AldA-like"/>
    <property type="match status" value="1"/>
</dbReference>
<sequence length="507" mass="53651">MGRLTPPAGGTDLSKGAVMATDLSYRLYIDGTWSDGASATQLEVLNPATEEVIGRVPQATRADVARAVEAARRAFDDGPWPRLTPAERARVLLRMASVMERRLAEIVELNIVEAGSVRWLAESVQVGIPIAHLRDMAERVMPSFAWEKPLLPFVGAGIGQGVLRREPFGVVGLISAYNFPFFLSMMKLAPALAAGCTVVLKPAPTTPLESFLIAEIAEEAGLPPGVLNVVTGDVEAGQELTTNPMVDLVSFTGSDGVGRLVYSQAAPTLKKVVLELGGKSANVICDDADLDLALADVLAGITLHAGQGCSLLTRTLVHRSRHDELVEKVSAALAQVRVGNPADADTAMGPLISEAQRAKVEELIRTGEKEGARIAFGGGRPAGLDRGYFVEPTLFTGVDNAMTIARTEFFGPVGVIIPFDDDAHAVRIANDSPYGLAAAWAKDPIRAYDLAKQLRAGYVTINGGGGGLSPHAAFGGYKQSGLGREWGEHGLDEFLQTKSVVWGVGRG</sequence>
<protein>
    <submittedName>
        <fullName evidence="6">Aldehyde dehydrogenase</fullName>
        <ecNumber evidence="6">1.2.1.-</ecNumber>
    </submittedName>
</protein>
<feature type="domain" description="Aldehyde dehydrogenase" evidence="5">
    <location>
        <begin position="33"/>
        <end position="500"/>
    </location>
</feature>
<dbReference type="InterPro" id="IPR016163">
    <property type="entry name" value="Ald_DH_C"/>
</dbReference>
<evidence type="ECO:0000256" key="1">
    <source>
        <dbReference type="ARBA" id="ARBA00009986"/>
    </source>
</evidence>
<dbReference type="Gene3D" id="3.40.605.10">
    <property type="entry name" value="Aldehyde Dehydrogenase, Chain A, domain 1"/>
    <property type="match status" value="1"/>
</dbReference>
<dbReference type="EMBL" id="CT573213">
    <property type="protein sequence ID" value="CAJ62756.1"/>
    <property type="molecule type" value="Genomic_DNA"/>
</dbReference>
<dbReference type="Proteomes" id="UP000000657">
    <property type="component" value="Chromosome"/>
</dbReference>
<evidence type="ECO:0000259" key="5">
    <source>
        <dbReference type="Pfam" id="PF00171"/>
    </source>
</evidence>
<keyword evidence="7" id="KW-1185">Reference proteome</keyword>
<dbReference type="SUPFAM" id="SSF53720">
    <property type="entry name" value="ALDH-like"/>
    <property type="match status" value="1"/>
</dbReference>
<feature type="active site" evidence="3">
    <location>
        <position position="275"/>
    </location>
</feature>
<dbReference type="PANTHER" id="PTHR42804:SF1">
    <property type="entry name" value="ALDEHYDE DEHYDROGENASE-RELATED"/>
    <property type="match status" value="1"/>
</dbReference>